<feature type="compositionally biased region" description="Acidic residues" evidence="6">
    <location>
        <begin position="540"/>
        <end position="555"/>
    </location>
</feature>
<feature type="transmembrane region" description="Helical" evidence="7">
    <location>
        <begin position="480"/>
        <end position="498"/>
    </location>
</feature>
<comment type="similarity">
    <text evidence="2">Belongs to the major facilitator superfamily.</text>
</comment>
<dbReference type="Pfam" id="PF03105">
    <property type="entry name" value="SPX"/>
    <property type="match status" value="1"/>
</dbReference>
<dbReference type="GO" id="GO:0022857">
    <property type="term" value="F:transmembrane transporter activity"/>
    <property type="evidence" value="ECO:0007669"/>
    <property type="project" value="InterPro"/>
</dbReference>
<dbReference type="PROSITE" id="PS51382">
    <property type="entry name" value="SPX"/>
    <property type="match status" value="1"/>
</dbReference>
<evidence type="ECO:0000256" key="3">
    <source>
        <dbReference type="ARBA" id="ARBA00022692"/>
    </source>
</evidence>
<evidence type="ECO:0000259" key="8">
    <source>
        <dbReference type="PROSITE" id="PS51382"/>
    </source>
</evidence>
<keyword evidence="3 7" id="KW-0812">Transmembrane</keyword>
<dbReference type="EMBL" id="JAGKQH010000015">
    <property type="protein sequence ID" value="KAG6579473.1"/>
    <property type="molecule type" value="Genomic_DNA"/>
</dbReference>
<feature type="transmembrane region" description="Helical" evidence="7">
    <location>
        <begin position="643"/>
        <end position="663"/>
    </location>
</feature>
<feature type="region of interest" description="Disordered" evidence="6">
    <location>
        <begin position="536"/>
        <end position="559"/>
    </location>
</feature>
<proteinExistence type="inferred from homology"/>
<comment type="caution">
    <text evidence="9">The sequence shown here is derived from an EMBL/GenBank/DDBJ whole genome shotgun (WGS) entry which is preliminary data.</text>
</comment>
<dbReference type="Pfam" id="PF07690">
    <property type="entry name" value="MFS_1"/>
    <property type="match status" value="1"/>
</dbReference>
<feature type="transmembrane region" description="Helical" evidence="7">
    <location>
        <begin position="580"/>
        <end position="605"/>
    </location>
</feature>
<dbReference type="InterPro" id="IPR004331">
    <property type="entry name" value="SPX_dom"/>
</dbReference>
<reference evidence="9 10" key="1">
    <citation type="journal article" date="2021" name="Hortic Res">
        <title>The domestication of Cucurbita argyrosperma as revealed by the genome of its wild relative.</title>
        <authorList>
            <person name="Barrera-Redondo J."/>
            <person name="Sanchez-de la Vega G."/>
            <person name="Aguirre-Liguori J.A."/>
            <person name="Castellanos-Morales G."/>
            <person name="Gutierrez-Guerrero Y.T."/>
            <person name="Aguirre-Dugua X."/>
            <person name="Aguirre-Planter E."/>
            <person name="Tenaillon M.I."/>
            <person name="Lira-Saade R."/>
            <person name="Eguiarte L.E."/>
        </authorList>
    </citation>
    <scope>NUCLEOTIDE SEQUENCE [LARGE SCALE GENOMIC DNA]</scope>
    <source>
        <strain evidence="9">JBR-2021</strain>
    </source>
</reference>
<gene>
    <name evidence="9" type="ORF">SDJN03_23921</name>
</gene>
<dbReference type="InterPro" id="IPR011701">
    <property type="entry name" value="MFS"/>
</dbReference>
<feature type="transmembrane region" description="Helical" evidence="7">
    <location>
        <begin position="349"/>
        <end position="372"/>
    </location>
</feature>
<dbReference type="InterPro" id="IPR045264">
    <property type="entry name" value="SPXM_SPX_plant"/>
</dbReference>
<evidence type="ECO:0000256" key="5">
    <source>
        <dbReference type="ARBA" id="ARBA00023136"/>
    </source>
</evidence>
<evidence type="ECO:0000256" key="7">
    <source>
        <dbReference type="SAM" id="Phobius"/>
    </source>
</evidence>
<feature type="transmembrane region" description="Helical" evidence="7">
    <location>
        <begin position="446"/>
        <end position="468"/>
    </location>
</feature>
<evidence type="ECO:0000313" key="9">
    <source>
        <dbReference type="EMBL" id="KAG6579473.1"/>
    </source>
</evidence>
<name>A0AAV6MF25_9ROSI</name>
<dbReference type="PANTHER" id="PTHR23510">
    <property type="entry name" value="INNER MEMBRANE TRANSPORT PROTEIN YAJR"/>
    <property type="match status" value="1"/>
</dbReference>
<dbReference type="Proteomes" id="UP000685013">
    <property type="component" value="Chromosome 15"/>
</dbReference>
<feature type="transmembrane region" description="Helical" evidence="7">
    <location>
        <begin position="611"/>
        <end position="631"/>
    </location>
</feature>
<protein>
    <submittedName>
        <fullName evidence="9">SPX domain-containing membrane protein</fullName>
    </submittedName>
</protein>
<accession>A0AAV6MF25</accession>
<keyword evidence="10" id="KW-1185">Reference proteome</keyword>
<dbReference type="AlphaFoldDB" id="A0AAV6MF25"/>
<keyword evidence="5 7" id="KW-0472">Membrane</keyword>
<feature type="transmembrane region" description="Helical" evidence="7">
    <location>
        <begin position="669"/>
        <end position="692"/>
    </location>
</feature>
<organism evidence="9 10">
    <name type="scientific">Cucurbita argyrosperma subsp. sororia</name>
    <dbReference type="NCBI Taxonomy" id="37648"/>
    <lineage>
        <taxon>Eukaryota</taxon>
        <taxon>Viridiplantae</taxon>
        <taxon>Streptophyta</taxon>
        <taxon>Embryophyta</taxon>
        <taxon>Tracheophyta</taxon>
        <taxon>Spermatophyta</taxon>
        <taxon>Magnoliopsida</taxon>
        <taxon>eudicotyledons</taxon>
        <taxon>Gunneridae</taxon>
        <taxon>Pentapetalae</taxon>
        <taxon>rosids</taxon>
        <taxon>fabids</taxon>
        <taxon>Cucurbitales</taxon>
        <taxon>Cucurbitaceae</taxon>
        <taxon>Cucurbiteae</taxon>
        <taxon>Cucurbita</taxon>
    </lineage>
</organism>
<evidence type="ECO:0000313" key="10">
    <source>
        <dbReference type="Proteomes" id="UP000685013"/>
    </source>
</evidence>
<feature type="transmembrane region" description="Helical" evidence="7">
    <location>
        <begin position="384"/>
        <end position="401"/>
    </location>
</feature>
<evidence type="ECO:0000256" key="6">
    <source>
        <dbReference type="SAM" id="MobiDB-lite"/>
    </source>
</evidence>
<feature type="transmembrane region" description="Helical" evidence="7">
    <location>
        <begin position="737"/>
        <end position="761"/>
    </location>
</feature>
<evidence type="ECO:0000256" key="2">
    <source>
        <dbReference type="ARBA" id="ARBA00008335"/>
    </source>
</evidence>
<dbReference type="GO" id="GO:1905011">
    <property type="term" value="P:transmembrane phosphate ion transport from cytosol to vacuole"/>
    <property type="evidence" value="ECO:0007669"/>
    <property type="project" value="TreeGrafter"/>
</dbReference>
<feature type="non-terminal residue" evidence="9">
    <location>
        <position position="1"/>
    </location>
</feature>
<feature type="transmembrane region" description="Helical" evidence="7">
    <location>
        <begin position="407"/>
        <end position="425"/>
    </location>
</feature>
<dbReference type="PANTHER" id="PTHR23510:SF75">
    <property type="entry name" value="SPX DOMAIN-CONTAINING PROTEIN"/>
    <property type="match status" value="1"/>
</dbReference>
<feature type="domain" description="SPX" evidence="8">
    <location>
        <begin position="67"/>
        <end position="213"/>
    </location>
</feature>
<dbReference type="CDD" id="cd14479">
    <property type="entry name" value="SPX-MFS_plant"/>
    <property type="match status" value="1"/>
</dbReference>
<dbReference type="GO" id="GO:0009705">
    <property type="term" value="C:plant-type vacuole membrane"/>
    <property type="evidence" value="ECO:0007669"/>
    <property type="project" value="TreeGrafter"/>
</dbReference>
<sequence>MSELGINMHRCSFQTEKCGKTKSSCWRRILVCDFRAVLIHFSGNDSAFRLLLDFLFLNPSLDFPPPPSISQIVSLCILGLLEEWQGYYINYKLMKKKVKQYAQQMEVGTQDRRHVLKDFSRMLDNQIEKIVLFLLEQQGLLASRIAKLDERLDALQEEPEISQITELREAYRAAGQDLLRLLYFVEINAIGLRKILKKFDKRFGYRFTDYYVKTRANHPYSQLQQVFKHVGIGAVVGAISRNLHELQDRQGRSYLSIYDQPVIPLQDPVVDSIKAAVDRLSNSTNFLNFLAQHALIMQEELPAPIEEQVDDSNYHFMSLILNLANTFLYMVNTYIVVPTADDYSMSLGAAATVCGIVIGAMAVAQVFSSVYFSAWSNRSYFRPLIFSSVALFLGNTLYALAYDLQSLWVLLIGRLCCGLGSARAVNRRYISDCVPLKIRMQASAGFVSASALGMACGPALAGLLQTKFKIYKLTFNQNTLPGWVMAVAWLIYLIWLCISFREPPRENEENAPQESNQVQNDTLENGLHQPLLITSLEKPSDEDDDPEVDDSEEAPEESRLPVTSFGAAYRLLTPSVKVQLLIYFMLKYAMEVLLSESSVVTTYYFRWSTSSVAIFLACLGLTVLPVNIFVGSYISNMFEDRQILLVSEILVLIGILLSFNVIIPYSVVQYVGSGLIMFVSAEVLEGVNLALLSRVMSSRLSRGTYNGGLLSTEAGTIARVIADGTITLAGYLGRSMLLNVTLIPSLFICVVSIVATCYTYNSLY</sequence>
<keyword evidence="4 7" id="KW-1133">Transmembrane helix</keyword>
<evidence type="ECO:0000256" key="4">
    <source>
        <dbReference type="ARBA" id="ARBA00022989"/>
    </source>
</evidence>
<comment type="subcellular location">
    <subcellularLocation>
        <location evidence="1">Membrane</location>
        <topology evidence="1">Multi-pass membrane protein</topology>
    </subcellularLocation>
</comment>
<evidence type="ECO:0000256" key="1">
    <source>
        <dbReference type="ARBA" id="ARBA00004141"/>
    </source>
</evidence>
<dbReference type="InterPro" id="IPR051068">
    <property type="entry name" value="MFS_Domain-Containing_Protein"/>
</dbReference>
<feature type="transmembrane region" description="Helical" evidence="7">
    <location>
        <begin position="319"/>
        <end position="337"/>
    </location>
</feature>